<dbReference type="OrthoDB" id="10463098at2759"/>
<dbReference type="Proteomes" id="UP000184330">
    <property type="component" value="Unassembled WGS sequence"/>
</dbReference>
<name>A0A1L7XA91_9HELO</name>
<gene>
    <name evidence="1" type="ORF">PAC_11836</name>
</gene>
<evidence type="ECO:0000313" key="2">
    <source>
        <dbReference type="Proteomes" id="UP000184330"/>
    </source>
</evidence>
<reference evidence="1 2" key="1">
    <citation type="submission" date="2016-03" db="EMBL/GenBank/DDBJ databases">
        <authorList>
            <person name="Ploux O."/>
        </authorList>
    </citation>
    <scope>NUCLEOTIDE SEQUENCE [LARGE SCALE GENOMIC DNA]</scope>
    <source>
        <strain evidence="1 2">UAMH 11012</strain>
    </source>
</reference>
<dbReference type="EMBL" id="FJOG01000019">
    <property type="protein sequence ID" value="CZR61939.1"/>
    <property type="molecule type" value="Genomic_DNA"/>
</dbReference>
<sequence length="175" mass="18935">MSPRCAFYVASAAVIKKGLAPVLNNLGSSPGAVADPASGEWEVPSEATSINLNQPEWSLETRIKRSIEAIQKEHGVGGIFQVLLWAVTLNFSEAETAFWRDVEKGASSKLGDENYPVLFEGCGQEFNETCGGSTDLGESPSIIDGECFYLLRAPNGDFESIPYGEGLARLWSQRD</sequence>
<proteinExistence type="predicted"/>
<accession>A0A1L7XA91</accession>
<evidence type="ECO:0000313" key="1">
    <source>
        <dbReference type="EMBL" id="CZR61939.1"/>
    </source>
</evidence>
<keyword evidence="2" id="KW-1185">Reference proteome</keyword>
<organism evidence="1 2">
    <name type="scientific">Phialocephala subalpina</name>
    <dbReference type="NCBI Taxonomy" id="576137"/>
    <lineage>
        <taxon>Eukaryota</taxon>
        <taxon>Fungi</taxon>
        <taxon>Dikarya</taxon>
        <taxon>Ascomycota</taxon>
        <taxon>Pezizomycotina</taxon>
        <taxon>Leotiomycetes</taxon>
        <taxon>Helotiales</taxon>
        <taxon>Mollisiaceae</taxon>
        <taxon>Phialocephala</taxon>
        <taxon>Phialocephala fortinii species complex</taxon>
    </lineage>
</organism>
<dbReference type="AlphaFoldDB" id="A0A1L7XA91"/>
<protein>
    <submittedName>
        <fullName evidence="1">Uncharacterized protein</fullName>
    </submittedName>
</protein>